<dbReference type="PANTHER" id="PTHR11601">
    <property type="entry name" value="CYSTEINE DESULFURYLASE FAMILY MEMBER"/>
    <property type="match status" value="1"/>
</dbReference>
<keyword evidence="8" id="KW-0408">Iron</keyword>
<dbReference type="InterPro" id="IPR000192">
    <property type="entry name" value="Aminotrans_V_dom"/>
</dbReference>
<evidence type="ECO:0000256" key="8">
    <source>
        <dbReference type="ARBA" id="ARBA00023004"/>
    </source>
</evidence>
<evidence type="ECO:0000313" key="14">
    <source>
        <dbReference type="Proteomes" id="UP000420635"/>
    </source>
</evidence>
<dbReference type="AlphaFoldDB" id="A0A646HIQ5"/>
<comment type="function">
    <text evidence="2">Catalyzes the removal of elemental sulfur atoms from cysteine to produce alanine. Seems to participate in the biosynthesis of the nitrogenase metalloclusters by providing the inorganic sulfur required for the Fe-S core formation.</text>
</comment>
<dbReference type="InterPro" id="IPR015422">
    <property type="entry name" value="PyrdxlP-dep_Trfase_small"/>
</dbReference>
<evidence type="ECO:0000256" key="11">
    <source>
        <dbReference type="RuleBase" id="RU004504"/>
    </source>
</evidence>
<evidence type="ECO:0000256" key="5">
    <source>
        <dbReference type="ARBA" id="ARBA00022679"/>
    </source>
</evidence>
<accession>A0A646HIQ5</accession>
<comment type="caution">
    <text evidence="13">The sequence shown here is derived from an EMBL/GenBank/DDBJ whole genome shotgun (WGS) entry which is preliminary data.</text>
</comment>
<comment type="catalytic activity">
    <reaction evidence="10">
        <text>(sulfur carrier)-H + L-cysteine = (sulfur carrier)-SH + L-alanine</text>
        <dbReference type="Rhea" id="RHEA:43892"/>
        <dbReference type="Rhea" id="RHEA-COMP:14737"/>
        <dbReference type="Rhea" id="RHEA-COMP:14739"/>
        <dbReference type="ChEBI" id="CHEBI:29917"/>
        <dbReference type="ChEBI" id="CHEBI:35235"/>
        <dbReference type="ChEBI" id="CHEBI:57972"/>
        <dbReference type="ChEBI" id="CHEBI:64428"/>
        <dbReference type="EC" id="2.8.1.7"/>
    </reaction>
</comment>
<dbReference type="InterPro" id="IPR015424">
    <property type="entry name" value="PyrdxlP-dep_Trfase"/>
</dbReference>
<keyword evidence="5" id="KW-0808">Transferase</keyword>
<gene>
    <name evidence="13" type="ORF">F7D59_16380</name>
</gene>
<evidence type="ECO:0000256" key="9">
    <source>
        <dbReference type="ARBA" id="ARBA00023014"/>
    </source>
</evidence>
<evidence type="ECO:0000256" key="3">
    <source>
        <dbReference type="ARBA" id="ARBA00006490"/>
    </source>
</evidence>
<name>A0A646HIQ5_9BACT</name>
<evidence type="ECO:0000259" key="12">
    <source>
        <dbReference type="Pfam" id="PF00266"/>
    </source>
</evidence>
<dbReference type="GO" id="GO:0031071">
    <property type="term" value="F:cysteine desulfurase activity"/>
    <property type="evidence" value="ECO:0007669"/>
    <property type="project" value="UniProtKB-EC"/>
</dbReference>
<dbReference type="EC" id="2.8.1.7" evidence="4"/>
<reference evidence="14" key="1">
    <citation type="submission" date="2019-09" db="EMBL/GenBank/DDBJ databases">
        <title>Distinct polysaccharide growth profiles of human intestinal Prevotella copri isolates.</title>
        <authorList>
            <person name="Fehlner-Peach H."/>
            <person name="Magnabosco C."/>
            <person name="Raghavan V."/>
            <person name="Scher J.U."/>
            <person name="Tett A."/>
            <person name="Cox L.M."/>
            <person name="Gottsegen C."/>
            <person name="Watters A."/>
            <person name="Wiltshire- Gordon J.D."/>
            <person name="Segata N."/>
            <person name="Bonneau R."/>
            <person name="Littman D.R."/>
        </authorList>
    </citation>
    <scope>NUCLEOTIDE SEQUENCE [LARGE SCALE GENOMIC DNA]</scope>
    <source>
        <strain evidence="14">iP54</strain>
    </source>
</reference>
<dbReference type="Proteomes" id="UP000420635">
    <property type="component" value="Unassembled WGS sequence"/>
</dbReference>
<evidence type="ECO:0000256" key="6">
    <source>
        <dbReference type="ARBA" id="ARBA00022723"/>
    </source>
</evidence>
<evidence type="ECO:0000256" key="2">
    <source>
        <dbReference type="ARBA" id="ARBA00003120"/>
    </source>
</evidence>
<dbReference type="FunFam" id="3.40.640.10:FF:000084">
    <property type="entry name" value="IscS-like cysteine desulfurase"/>
    <property type="match status" value="1"/>
</dbReference>
<evidence type="ECO:0000256" key="1">
    <source>
        <dbReference type="ARBA" id="ARBA00001933"/>
    </source>
</evidence>
<keyword evidence="7" id="KW-0663">Pyridoxal phosphate</keyword>
<proteinExistence type="inferred from homology"/>
<dbReference type="InterPro" id="IPR015421">
    <property type="entry name" value="PyrdxlP-dep_Trfase_major"/>
</dbReference>
<protein>
    <recommendedName>
        <fullName evidence="4">cysteine desulfurase</fullName>
        <ecNumber evidence="4">2.8.1.7</ecNumber>
    </recommendedName>
</protein>
<dbReference type="Pfam" id="PF00266">
    <property type="entry name" value="Aminotran_5"/>
    <property type="match status" value="1"/>
</dbReference>
<evidence type="ECO:0000256" key="7">
    <source>
        <dbReference type="ARBA" id="ARBA00022898"/>
    </source>
</evidence>
<keyword evidence="9" id="KW-0411">Iron-sulfur</keyword>
<dbReference type="InterPro" id="IPR016454">
    <property type="entry name" value="Cysteine_dSase"/>
</dbReference>
<dbReference type="Gene3D" id="1.10.260.50">
    <property type="match status" value="1"/>
</dbReference>
<dbReference type="GO" id="GO:0051536">
    <property type="term" value="F:iron-sulfur cluster binding"/>
    <property type="evidence" value="ECO:0007669"/>
    <property type="project" value="UniProtKB-KW"/>
</dbReference>
<dbReference type="PANTHER" id="PTHR11601:SF34">
    <property type="entry name" value="CYSTEINE DESULFURASE"/>
    <property type="match status" value="1"/>
</dbReference>
<sequence>MKEYVYADNAATTRLSNKAFESMLPYLQNEYGNASQLYSFARLPKKALKKARQVIANCIGAQPSEIFFTSCGTESDNWVINGAVQQHLPIVTSSIEHHAILRPCEAAKRCGCSVSLLPVTKEGIVLSSSVKEVVHSSCGLLSVMYANNEIGTIQPIKELATIAHENGWLMHTDAVQAMGHTRINVRELGIDMLSASAHKFNGPKGIGFLYIKEGIDWPSLIKGGAQEKGLRAGTENVASIVGMATALEENVISICENESYLAHLEEILISNLSRSGIVFYRNGAENHIRGNVSLSFPNRSGESIMHRLDLKGICVSTGSACDSKETQISHVLKAIGLEEMLAKGTIRISLSKYNTEQDMIKIVQVLVGILKEESVK</sequence>
<comment type="cofactor">
    <cofactor evidence="1 11">
        <name>pyridoxal 5'-phosphate</name>
        <dbReference type="ChEBI" id="CHEBI:597326"/>
    </cofactor>
</comment>
<dbReference type="GO" id="GO:0046872">
    <property type="term" value="F:metal ion binding"/>
    <property type="evidence" value="ECO:0007669"/>
    <property type="project" value="UniProtKB-KW"/>
</dbReference>
<dbReference type="Gene3D" id="3.90.1150.10">
    <property type="entry name" value="Aspartate Aminotransferase, domain 1"/>
    <property type="match status" value="1"/>
</dbReference>
<dbReference type="PIRSF" id="PIRSF005572">
    <property type="entry name" value="NifS"/>
    <property type="match status" value="1"/>
</dbReference>
<comment type="similarity">
    <text evidence="3">Belongs to the class-V pyridoxal-phosphate-dependent aminotransferase family. NifS/IscS subfamily.</text>
</comment>
<dbReference type="RefSeq" id="WP_153112821.1">
    <property type="nucleotide sequence ID" value="NZ_VZAS01000049.1"/>
</dbReference>
<evidence type="ECO:0000256" key="4">
    <source>
        <dbReference type="ARBA" id="ARBA00012239"/>
    </source>
</evidence>
<organism evidence="13 14">
    <name type="scientific">Segatella copri</name>
    <dbReference type="NCBI Taxonomy" id="165179"/>
    <lineage>
        <taxon>Bacteria</taxon>
        <taxon>Pseudomonadati</taxon>
        <taxon>Bacteroidota</taxon>
        <taxon>Bacteroidia</taxon>
        <taxon>Bacteroidales</taxon>
        <taxon>Prevotellaceae</taxon>
        <taxon>Segatella</taxon>
    </lineage>
</organism>
<dbReference type="PROSITE" id="PS00595">
    <property type="entry name" value="AA_TRANSFER_CLASS_5"/>
    <property type="match status" value="1"/>
</dbReference>
<dbReference type="SUPFAM" id="SSF53383">
    <property type="entry name" value="PLP-dependent transferases"/>
    <property type="match status" value="1"/>
</dbReference>
<dbReference type="InterPro" id="IPR020578">
    <property type="entry name" value="Aminotrans_V_PyrdxlP_BS"/>
</dbReference>
<keyword evidence="6" id="KW-0479">Metal-binding</keyword>
<feature type="domain" description="Aminotransferase class V" evidence="12">
    <location>
        <begin position="5"/>
        <end position="359"/>
    </location>
</feature>
<evidence type="ECO:0000313" key="13">
    <source>
        <dbReference type="EMBL" id="MQN91384.1"/>
    </source>
</evidence>
<dbReference type="Gene3D" id="3.40.640.10">
    <property type="entry name" value="Type I PLP-dependent aspartate aminotransferase-like (Major domain)"/>
    <property type="match status" value="1"/>
</dbReference>
<dbReference type="EMBL" id="VZBQ01000164">
    <property type="protein sequence ID" value="MQN91384.1"/>
    <property type="molecule type" value="Genomic_DNA"/>
</dbReference>
<evidence type="ECO:0000256" key="10">
    <source>
        <dbReference type="ARBA" id="ARBA00050776"/>
    </source>
</evidence>